<dbReference type="RefSeq" id="WP_092560308.1">
    <property type="nucleotide sequence ID" value="NZ_FOYZ01000006.1"/>
</dbReference>
<dbReference type="AlphaFoldDB" id="A0A1I6JM71"/>
<keyword evidence="3" id="KW-0337">GPI-anchor biosynthesis</keyword>
<feature type="transmembrane region" description="Helical" evidence="10">
    <location>
        <begin position="92"/>
        <end position="115"/>
    </location>
</feature>
<dbReference type="EMBL" id="FOYZ01000006">
    <property type="protein sequence ID" value="SFR80037.1"/>
    <property type="molecule type" value="Genomic_DNA"/>
</dbReference>
<accession>A0A1I6JM71</accession>
<dbReference type="PANTHER" id="PTHR12468">
    <property type="entry name" value="GPI MANNOSYLTRANSFERASE 2"/>
    <property type="match status" value="1"/>
</dbReference>
<sequence>MINVVALLLSGLVYVTVGIVFLKICALSGFVKEKEVQQQSESLMGQEPDEWQEEGKGKKAISALIQWVKELFRLEPQYQSDSEVKWPTVAKVFSFALLWRIFLFFISVIAIRLFYSDSSLSLNFSKVIEHWRRWDAGHYLGIAEFGYSGYLENGEPLFLVFFPLYSYLVKLLHLIIPDFEVSALVVSFISYAIGCCYFYRLVCYDYGEKIAKRAVIYLSIFPFSFFFGGMMTESVFFMTCAAALYYIRRHQWGRMAVCAALCCLSRMAGLLVVMAAGIEMCIYYKPVAFIWRKEWKQLAVFFVDKVTFLFLAVSGTAGYLFINKQVTGNPFAFVKYQREHWFQGSTYMKNTLGLIMQSSFAKDVDHLSRVAIFLPEFIIFVFAVGCILYGLKKHYIVYVTFLLMYVMLNYSLSFLISGGRYMSCAIPMFVIMAEFSNKHQWADRLITVVSTLLLGIYLTGFLFLKNIM</sequence>
<dbReference type="GO" id="GO:0006506">
    <property type="term" value="P:GPI anchor biosynthetic process"/>
    <property type="evidence" value="ECO:0007669"/>
    <property type="project" value="UniProtKB-UniPathway"/>
</dbReference>
<evidence type="ECO:0000256" key="1">
    <source>
        <dbReference type="ARBA" id="ARBA00004477"/>
    </source>
</evidence>
<evidence type="ECO:0000256" key="6">
    <source>
        <dbReference type="ARBA" id="ARBA00022692"/>
    </source>
</evidence>
<dbReference type="InterPro" id="IPR007315">
    <property type="entry name" value="PIG-V/Gpi18"/>
</dbReference>
<comment type="subcellular location">
    <subcellularLocation>
        <location evidence="1">Endoplasmic reticulum membrane</location>
        <topology evidence="1">Multi-pass membrane protein</topology>
    </subcellularLocation>
</comment>
<evidence type="ECO:0000256" key="3">
    <source>
        <dbReference type="ARBA" id="ARBA00022502"/>
    </source>
</evidence>
<protein>
    <submittedName>
        <fullName evidence="12">Dolichyl-phosphate-mannose-protein mannosyltransferase</fullName>
    </submittedName>
</protein>
<evidence type="ECO:0000256" key="9">
    <source>
        <dbReference type="ARBA" id="ARBA00023136"/>
    </source>
</evidence>
<feature type="transmembrane region" description="Helical" evidence="10">
    <location>
        <begin position="182"/>
        <end position="202"/>
    </location>
</feature>
<dbReference type="OrthoDB" id="151635at2"/>
<dbReference type="InterPro" id="IPR038731">
    <property type="entry name" value="RgtA/B/C-like"/>
</dbReference>
<feature type="transmembrane region" description="Helical" evidence="10">
    <location>
        <begin position="214"/>
        <end position="247"/>
    </location>
</feature>
<keyword evidence="4 12" id="KW-0328">Glycosyltransferase</keyword>
<dbReference type="Proteomes" id="UP000199659">
    <property type="component" value="Unassembled WGS sequence"/>
</dbReference>
<name>A0A1I6JM71_9FIRM</name>
<keyword evidence="5 12" id="KW-0808">Transferase</keyword>
<evidence type="ECO:0000259" key="11">
    <source>
        <dbReference type="Pfam" id="PF13231"/>
    </source>
</evidence>
<proteinExistence type="predicted"/>
<organism evidence="12 13">
    <name type="scientific">Anaeromicropila populeti</name>
    <dbReference type="NCBI Taxonomy" id="37658"/>
    <lineage>
        <taxon>Bacteria</taxon>
        <taxon>Bacillati</taxon>
        <taxon>Bacillota</taxon>
        <taxon>Clostridia</taxon>
        <taxon>Lachnospirales</taxon>
        <taxon>Lachnospiraceae</taxon>
        <taxon>Anaeromicropila</taxon>
    </lineage>
</organism>
<dbReference type="UniPathway" id="UPA00196"/>
<feature type="transmembrane region" description="Helical" evidence="10">
    <location>
        <begin position="157"/>
        <end position="176"/>
    </location>
</feature>
<evidence type="ECO:0000313" key="12">
    <source>
        <dbReference type="EMBL" id="SFR80037.1"/>
    </source>
</evidence>
<dbReference type="GO" id="GO:0016020">
    <property type="term" value="C:membrane"/>
    <property type="evidence" value="ECO:0007669"/>
    <property type="project" value="GOC"/>
</dbReference>
<feature type="domain" description="Glycosyltransferase RgtA/B/C/D-like" evidence="11">
    <location>
        <begin position="163"/>
        <end position="302"/>
    </location>
</feature>
<dbReference type="GO" id="GO:0004376">
    <property type="term" value="F:GPI mannosyltransferase activity"/>
    <property type="evidence" value="ECO:0007669"/>
    <property type="project" value="InterPro"/>
</dbReference>
<gene>
    <name evidence="12" type="ORF">SAMN05661086_01751</name>
</gene>
<keyword evidence="7" id="KW-0256">Endoplasmic reticulum</keyword>
<evidence type="ECO:0000256" key="5">
    <source>
        <dbReference type="ARBA" id="ARBA00022679"/>
    </source>
</evidence>
<keyword evidence="6 10" id="KW-0812">Transmembrane</keyword>
<feature type="transmembrane region" description="Helical" evidence="10">
    <location>
        <begin position="298"/>
        <end position="322"/>
    </location>
</feature>
<evidence type="ECO:0000256" key="8">
    <source>
        <dbReference type="ARBA" id="ARBA00022989"/>
    </source>
</evidence>
<evidence type="ECO:0000313" key="13">
    <source>
        <dbReference type="Proteomes" id="UP000199659"/>
    </source>
</evidence>
<keyword evidence="8 10" id="KW-1133">Transmembrane helix</keyword>
<reference evidence="12 13" key="1">
    <citation type="submission" date="2016-10" db="EMBL/GenBank/DDBJ databases">
        <authorList>
            <person name="de Groot N.N."/>
        </authorList>
    </citation>
    <scope>NUCLEOTIDE SEQUENCE [LARGE SCALE GENOMIC DNA]</scope>
    <source>
        <strain evidence="12 13">743A</strain>
    </source>
</reference>
<dbReference type="GO" id="GO:0031501">
    <property type="term" value="C:mannosyltransferase complex"/>
    <property type="evidence" value="ECO:0007669"/>
    <property type="project" value="TreeGrafter"/>
</dbReference>
<comment type="pathway">
    <text evidence="2">Glycolipid biosynthesis; glycosylphosphatidylinositol-anchor biosynthesis.</text>
</comment>
<keyword evidence="13" id="KW-1185">Reference proteome</keyword>
<dbReference type="STRING" id="37658.SAMN05661086_01751"/>
<feature type="transmembrane region" description="Helical" evidence="10">
    <location>
        <begin position="445"/>
        <end position="464"/>
    </location>
</feature>
<dbReference type="GO" id="GO:0000009">
    <property type="term" value="F:alpha-1,6-mannosyltransferase activity"/>
    <property type="evidence" value="ECO:0007669"/>
    <property type="project" value="InterPro"/>
</dbReference>
<evidence type="ECO:0000256" key="4">
    <source>
        <dbReference type="ARBA" id="ARBA00022676"/>
    </source>
</evidence>
<dbReference type="PANTHER" id="PTHR12468:SF2">
    <property type="entry name" value="GPI MANNOSYLTRANSFERASE 2"/>
    <property type="match status" value="1"/>
</dbReference>
<evidence type="ECO:0000256" key="7">
    <source>
        <dbReference type="ARBA" id="ARBA00022824"/>
    </source>
</evidence>
<feature type="transmembrane region" description="Helical" evidence="10">
    <location>
        <begin position="370"/>
        <end position="391"/>
    </location>
</feature>
<evidence type="ECO:0000256" key="10">
    <source>
        <dbReference type="SAM" id="Phobius"/>
    </source>
</evidence>
<keyword evidence="9 10" id="KW-0472">Membrane</keyword>
<evidence type="ECO:0000256" key="2">
    <source>
        <dbReference type="ARBA" id="ARBA00004687"/>
    </source>
</evidence>
<dbReference type="Pfam" id="PF13231">
    <property type="entry name" value="PMT_2"/>
    <property type="match status" value="1"/>
</dbReference>